<dbReference type="AlphaFoldDB" id="A0A0A0IGF2"/>
<dbReference type="PANTHER" id="PTHR38445">
    <property type="entry name" value="HTH-TYPE TRANSCRIPTIONAL REPRESSOR YTRA"/>
    <property type="match status" value="1"/>
</dbReference>
<dbReference type="CDD" id="cd07377">
    <property type="entry name" value="WHTH_GntR"/>
    <property type="match status" value="1"/>
</dbReference>
<organism evidence="5 6">
    <name type="scientific">Clostridium botulinum C/D str. DC5</name>
    <dbReference type="NCBI Taxonomy" id="1443128"/>
    <lineage>
        <taxon>Bacteria</taxon>
        <taxon>Bacillati</taxon>
        <taxon>Bacillota</taxon>
        <taxon>Clostridia</taxon>
        <taxon>Eubacteriales</taxon>
        <taxon>Clostridiaceae</taxon>
        <taxon>Clostridium</taxon>
    </lineage>
</organism>
<dbReference type="PROSITE" id="PS50949">
    <property type="entry name" value="HTH_GNTR"/>
    <property type="match status" value="1"/>
</dbReference>
<dbReference type="SUPFAM" id="SSF46785">
    <property type="entry name" value="Winged helix' DNA-binding domain"/>
    <property type="match status" value="1"/>
</dbReference>
<evidence type="ECO:0000256" key="1">
    <source>
        <dbReference type="ARBA" id="ARBA00023015"/>
    </source>
</evidence>
<dbReference type="InterPro" id="IPR000524">
    <property type="entry name" value="Tscrpt_reg_HTH_GntR"/>
</dbReference>
<sequence>MRILISNSSNQPIYEQIVEQIKALILKNELNEGEVLPSIRNLAKELGISVITTKRAYEELEREGFTETVRGKGTFVAPQNKELMRETKLKIIEEKLSEAVNESKILGLTWDEIVEMLKILYED</sequence>
<evidence type="ECO:0000256" key="3">
    <source>
        <dbReference type="ARBA" id="ARBA00023163"/>
    </source>
</evidence>
<reference evidence="5 6" key="1">
    <citation type="submission" date="2014-01" db="EMBL/GenBank/DDBJ databases">
        <title>Plasmidome dynamics in the species complex Clostridium novyi sensu lato converts strains of independent lineages into distinctly different pathogens.</title>
        <authorList>
            <person name="Skarin H."/>
            <person name="Segerman B."/>
        </authorList>
    </citation>
    <scope>NUCLEOTIDE SEQUENCE [LARGE SCALE GENOMIC DNA]</scope>
    <source>
        <strain evidence="5 6">DC5</strain>
    </source>
</reference>
<gene>
    <name evidence="5" type="ORF">Z955_04890</name>
</gene>
<keyword evidence="3" id="KW-0804">Transcription</keyword>
<dbReference type="EMBL" id="JDRY01000025">
    <property type="protein sequence ID" value="KGN00063.1"/>
    <property type="molecule type" value="Genomic_DNA"/>
</dbReference>
<dbReference type="GO" id="GO:0003700">
    <property type="term" value="F:DNA-binding transcription factor activity"/>
    <property type="evidence" value="ECO:0007669"/>
    <property type="project" value="InterPro"/>
</dbReference>
<evidence type="ECO:0000256" key="2">
    <source>
        <dbReference type="ARBA" id="ARBA00023125"/>
    </source>
</evidence>
<dbReference type="Gene3D" id="1.10.10.10">
    <property type="entry name" value="Winged helix-like DNA-binding domain superfamily/Winged helix DNA-binding domain"/>
    <property type="match status" value="1"/>
</dbReference>
<comment type="caution">
    <text evidence="5">The sequence shown here is derived from an EMBL/GenBank/DDBJ whole genome shotgun (WGS) entry which is preliminary data.</text>
</comment>
<feature type="domain" description="HTH gntR-type" evidence="4">
    <location>
        <begin position="11"/>
        <end position="79"/>
    </location>
</feature>
<evidence type="ECO:0000259" key="4">
    <source>
        <dbReference type="PROSITE" id="PS50949"/>
    </source>
</evidence>
<protein>
    <submittedName>
        <fullName evidence="5">GntR family transcriptional regulator</fullName>
    </submittedName>
</protein>
<name>A0A0A0IGF2_CLOBO</name>
<dbReference type="PANTHER" id="PTHR38445:SF7">
    <property type="entry name" value="GNTR-FAMILY TRANSCRIPTIONAL REGULATOR"/>
    <property type="match status" value="1"/>
</dbReference>
<dbReference type="InterPro" id="IPR036388">
    <property type="entry name" value="WH-like_DNA-bd_sf"/>
</dbReference>
<proteinExistence type="predicted"/>
<dbReference type="InterPro" id="IPR036390">
    <property type="entry name" value="WH_DNA-bd_sf"/>
</dbReference>
<dbReference type="RefSeq" id="WP_039256425.1">
    <property type="nucleotide sequence ID" value="NZ_JDRY01000025.1"/>
</dbReference>
<keyword evidence="2" id="KW-0238">DNA-binding</keyword>
<keyword evidence="1" id="KW-0805">Transcription regulation</keyword>
<evidence type="ECO:0000313" key="5">
    <source>
        <dbReference type="EMBL" id="KGN00063.1"/>
    </source>
</evidence>
<dbReference type="GO" id="GO:0003677">
    <property type="term" value="F:DNA binding"/>
    <property type="evidence" value="ECO:0007669"/>
    <property type="project" value="UniProtKB-KW"/>
</dbReference>
<accession>A0A0A0IGF2</accession>
<evidence type="ECO:0000313" key="6">
    <source>
        <dbReference type="Proteomes" id="UP000030014"/>
    </source>
</evidence>
<dbReference type="SMART" id="SM00345">
    <property type="entry name" value="HTH_GNTR"/>
    <property type="match status" value="1"/>
</dbReference>
<dbReference type="Pfam" id="PF00392">
    <property type="entry name" value="GntR"/>
    <property type="match status" value="1"/>
</dbReference>
<dbReference type="Proteomes" id="UP000030014">
    <property type="component" value="Unassembled WGS sequence"/>
</dbReference>